<organism evidence="1 2">
    <name type="scientific">Sphaerodactylus townsendi</name>
    <dbReference type="NCBI Taxonomy" id="933632"/>
    <lineage>
        <taxon>Eukaryota</taxon>
        <taxon>Metazoa</taxon>
        <taxon>Chordata</taxon>
        <taxon>Craniata</taxon>
        <taxon>Vertebrata</taxon>
        <taxon>Euteleostomi</taxon>
        <taxon>Lepidosauria</taxon>
        <taxon>Squamata</taxon>
        <taxon>Bifurcata</taxon>
        <taxon>Gekkota</taxon>
        <taxon>Sphaerodactylidae</taxon>
        <taxon>Sphaerodactylus</taxon>
    </lineage>
</organism>
<evidence type="ECO:0000313" key="2">
    <source>
        <dbReference type="Proteomes" id="UP000827872"/>
    </source>
</evidence>
<sequence>MSAPRRGVYWQAEEVTILLRTVRDRGHAWLLMASTGLPNRRVFRTVARALQRAGFHRTEAPLLDAAPWHPHGSHLKAPSRARRQKSPLVGTPCHQPEARLRLPELFQFYGRRPVEASQGPGPSGMAAAGHQPQQQHCNCFQLLAHMDRRMARMGRRLAAVEQLLQVLEQRQVAGDRSPPPPTEQPLVLSSGPGSGTQQAASSSTSGSTTPVPSDLEEASTVPASLPSSAPGAPPEAPQWGGPALHLAGLPSSSEDTP</sequence>
<protein>
    <submittedName>
        <fullName evidence="1">Uncharacterized protein</fullName>
    </submittedName>
</protein>
<dbReference type="Proteomes" id="UP000827872">
    <property type="component" value="Linkage Group LG04"/>
</dbReference>
<reference evidence="1" key="1">
    <citation type="submission" date="2021-08" db="EMBL/GenBank/DDBJ databases">
        <title>The first chromosome-level gecko genome reveals the dynamic sex chromosomes of Neotropical dwarf geckos (Sphaerodactylidae: Sphaerodactylus).</title>
        <authorList>
            <person name="Pinto B.J."/>
            <person name="Keating S.E."/>
            <person name="Gamble T."/>
        </authorList>
    </citation>
    <scope>NUCLEOTIDE SEQUENCE</scope>
    <source>
        <strain evidence="1">TG3544</strain>
    </source>
</reference>
<name>A0ACB8FHU7_9SAUR</name>
<gene>
    <name evidence="1" type="ORF">K3G42_016471</name>
</gene>
<accession>A0ACB8FHU7</accession>
<proteinExistence type="predicted"/>
<keyword evidence="2" id="KW-1185">Reference proteome</keyword>
<dbReference type="EMBL" id="CM037617">
    <property type="protein sequence ID" value="KAH8004644.1"/>
    <property type="molecule type" value="Genomic_DNA"/>
</dbReference>
<comment type="caution">
    <text evidence="1">The sequence shown here is derived from an EMBL/GenBank/DDBJ whole genome shotgun (WGS) entry which is preliminary data.</text>
</comment>
<evidence type="ECO:0000313" key="1">
    <source>
        <dbReference type="EMBL" id="KAH8004644.1"/>
    </source>
</evidence>